<evidence type="ECO:0000256" key="4">
    <source>
        <dbReference type="ARBA" id="ARBA00022801"/>
    </source>
</evidence>
<name>A0A927N919_9ACTN</name>
<evidence type="ECO:0000256" key="6">
    <source>
        <dbReference type="RuleBase" id="RU361161"/>
    </source>
</evidence>
<comment type="caution">
    <text evidence="9">The sequence shown here is derived from an EMBL/GenBank/DDBJ whole genome shotgun (WGS) entry which is preliminary data.</text>
</comment>
<organism evidence="9 10">
    <name type="scientific">Actinopolymorpha pittospori</name>
    <dbReference type="NCBI Taxonomy" id="648752"/>
    <lineage>
        <taxon>Bacteria</taxon>
        <taxon>Bacillati</taxon>
        <taxon>Actinomycetota</taxon>
        <taxon>Actinomycetes</taxon>
        <taxon>Propionibacteriales</taxon>
        <taxon>Actinopolymorphaceae</taxon>
        <taxon>Actinopolymorpha</taxon>
    </lineage>
</organism>
<dbReference type="SUPFAM" id="SSF51445">
    <property type="entry name" value="(Trans)glycosidases"/>
    <property type="match status" value="1"/>
</dbReference>
<comment type="similarity">
    <text evidence="2 6">Belongs to the glycosyl hydrolase 3 family.</text>
</comment>
<keyword evidence="5 6" id="KW-0326">Glycosidase</keyword>
<dbReference type="Gene3D" id="3.40.50.1700">
    <property type="entry name" value="Glycoside hydrolase family 3 C-terminal domain"/>
    <property type="match status" value="1"/>
</dbReference>
<evidence type="ECO:0000259" key="7">
    <source>
        <dbReference type="Pfam" id="PF00933"/>
    </source>
</evidence>
<dbReference type="InterPro" id="IPR017853">
    <property type="entry name" value="GH"/>
</dbReference>
<accession>A0A927N919</accession>
<dbReference type="PANTHER" id="PTHR30480:SF13">
    <property type="entry name" value="BETA-HEXOSAMINIDASE"/>
    <property type="match status" value="1"/>
</dbReference>
<feature type="domain" description="Glycoside hydrolase family 3 C-terminal" evidence="8">
    <location>
        <begin position="381"/>
        <end position="550"/>
    </location>
</feature>
<dbReference type="InterPro" id="IPR036881">
    <property type="entry name" value="Glyco_hydro_3_C_sf"/>
</dbReference>
<evidence type="ECO:0000313" key="9">
    <source>
        <dbReference type="EMBL" id="MBE1613223.1"/>
    </source>
</evidence>
<evidence type="ECO:0000256" key="1">
    <source>
        <dbReference type="ARBA" id="ARBA00001231"/>
    </source>
</evidence>
<proteinExistence type="inferred from homology"/>
<dbReference type="AlphaFoldDB" id="A0A927N919"/>
<dbReference type="InterPro" id="IPR019800">
    <property type="entry name" value="Glyco_hydro_3_AS"/>
</dbReference>
<keyword evidence="10" id="KW-1185">Reference proteome</keyword>
<dbReference type="Gene3D" id="3.20.20.300">
    <property type="entry name" value="Glycoside hydrolase, family 3, N-terminal domain"/>
    <property type="match status" value="1"/>
</dbReference>
<evidence type="ECO:0000259" key="8">
    <source>
        <dbReference type="Pfam" id="PF01915"/>
    </source>
</evidence>
<gene>
    <name evidence="9" type="ORF">HEB94_010071</name>
</gene>
<feature type="domain" description="Glycoside hydrolase family 3 N-terminal" evidence="7">
    <location>
        <begin position="2"/>
        <end position="342"/>
    </location>
</feature>
<dbReference type="GO" id="GO:0009254">
    <property type="term" value="P:peptidoglycan turnover"/>
    <property type="evidence" value="ECO:0007669"/>
    <property type="project" value="TreeGrafter"/>
</dbReference>
<dbReference type="EMBL" id="JADBEM010000001">
    <property type="protein sequence ID" value="MBE1613223.1"/>
    <property type="molecule type" value="Genomic_DNA"/>
</dbReference>
<evidence type="ECO:0000313" key="10">
    <source>
        <dbReference type="Proteomes" id="UP000638648"/>
    </source>
</evidence>
<sequence>MTLEEKVGQLFTTRVYGETADTAESSAVQMNRSFLEVDNAAQAIARYHLGGFVYFAYAGNTRAPDQVADLSNGIQRVARGRRLGVPLLLSVDQEQGAVVRLGPPATQFPGNMALAAGRDVAAAGTAARITGQELRAVGINQDFAPVADVNVNPANPVIGVRSFGEDPELTAQLVAAQVNAYQNAGLAATLKHFPGHGDTAVDSHSGLPVISHTRTELDQIDLPPFRAGIAAGVDAIMTAHIVVPVLDSSGNPATLSHPILTGLLREELGFDGLVVTDSLGMAGVREKYGDDRVPVLALKAGVDVLVNPPVMQVAWEAVVAAVRGGELSEERLDQSVTRVLRLKWRRGIVRSPYADTAALPHVVGTPEHLTIAQRITDQTTTLLRDDANALPFAADARVLVTGWDDPAAPTTTAALGAALTEHGRAVDVLSTGVQPTQQRIDAAVAAARTHDVTVVVTNRAPGDQGQLALVRALLASGARVVAVAVRDPYDATGFPQVPTYLATYVFNDVAMTSLAGVLTGSIQPAGHLPVTIPDPDQPGTPLFPFGAGLTTT</sequence>
<dbReference type="Pfam" id="PF00933">
    <property type="entry name" value="Glyco_hydro_3"/>
    <property type="match status" value="1"/>
</dbReference>
<dbReference type="Pfam" id="PF01915">
    <property type="entry name" value="Glyco_hydro_3_C"/>
    <property type="match status" value="1"/>
</dbReference>
<dbReference type="SUPFAM" id="SSF52279">
    <property type="entry name" value="Beta-D-glucan exohydrolase, C-terminal domain"/>
    <property type="match status" value="1"/>
</dbReference>
<dbReference type="PANTHER" id="PTHR30480">
    <property type="entry name" value="BETA-HEXOSAMINIDASE-RELATED"/>
    <property type="match status" value="1"/>
</dbReference>
<dbReference type="FunFam" id="3.20.20.300:FF:000014">
    <property type="entry name" value="Beta-hexosaminidase, lipoprotein"/>
    <property type="match status" value="1"/>
</dbReference>
<reference evidence="9" key="1">
    <citation type="submission" date="2020-10" db="EMBL/GenBank/DDBJ databases">
        <title>Sequencing the genomes of 1000 actinobacteria strains.</title>
        <authorList>
            <person name="Klenk H.-P."/>
        </authorList>
    </citation>
    <scope>NUCLEOTIDE SEQUENCE</scope>
    <source>
        <strain evidence="9">DSM 45354</strain>
    </source>
</reference>
<dbReference type="GO" id="GO:0005975">
    <property type="term" value="P:carbohydrate metabolic process"/>
    <property type="evidence" value="ECO:0007669"/>
    <property type="project" value="InterPro"/>
</dbReference>
<dbReference type="RefSeq" id="WP_238361821.1">
    <property type="nucleotide sequence ID" value="NZ_BAABJL010000160.1"/>
</dbReference>
<dbReference type="InterPro" id="IPR050226">
    <property type="entry name" value="NagZ_Beta-hexosaminidase"/>
</dbReference>
<dbReference type="PROSITE" id="PS00775">
    <property type="entry name" value="GLYCOSYL_HYDROL_F3"/>
    <property type="match status" value="1"/>
</dbReference>
<keyword evidence="4 6" id="KW-0378">Hydrolase</keyword>
<protein>
    <recommendedName>
        <fullName evidence="3">beta-N-acetylhexosaminidase</fullName>
        <ecNumber evidence="3">3.2.1.52</ecNumber>
    </recommendedName>
</protein>
<dbReference type="EC" id="3.2.1.52" evidence="3"/>
<comment type="catalytic activity">
    <reaction evidence="1">
        <text>Hydrolysis of terminal non-reducing N-acetyl-D-hexosamine residues in N-acetyl-beta-D-hexosaminides.</text>
        <dbReference type="EC" id="3.2.1.52"/>
    </reaction>
</comment>
<evidence type="ECO:0000256" key="2">
    <source>
        <dbReference type="ARBA" id="ARBA00005336"/>
    </source>
</evidence>
<dbReference type="Proteomes" id="UP000638648">
    <property type="component" value="Unassembled WGS sequence"/>
</dbReference>
<dbReference type="GO" id="GO:0004563">
    <property type="term" value="F:beta-N-acetylhexosaminidase activity"/>
    <property type="evidence" value="ECO:0007669"/>
    <property type="project" value="UniProtKB-EC"/>
</dbReference>
<dbReference type="InterPro" id="IPR036962">
    <property type="entry name" value="Glyco_hydro_3_N_sf"/>
</dbReference>
<dbReference type="PRINTS" id="PR00133">
    <property type="entry name" value="GLHYDRLASE3"/>
</dbReference>
<evidence type="ECO:0000256" key="3">
    <source>
        <dbReference type="ARBA" id="ARBA00012663"/>
    </source>
</evidence>
<evidence type="ECO:0000256" key="5">
    <source>
        <dbReference type="ARBA" id="ARBA00023295"/>
    </source>
</evidence>
<dbReference type="InterPro" id="IPR002772">
    <property type="entry name" value="Glyco_hydro_3_C"/>
</dbReference>
<dbReference type="InterPro" id="IPR001764">
    <property type="entry name" value="Glyco_hydro_3_N"/>
</dbReference>